<accession>A0ABU5VSM5</accession>
<keyword evidence="3" id="KW-1185">Reference proteome</keyword>
<evidence type="ECO:0000313" key="3">
    <source>
        <dbReference type="Proteomes" id="UP001302274"/>
    </source>
</evidence>
<dbReference type="EMBL" id="JAYGJQ010000001">
    <property type="protein sequence ID" value="MEA9355349.1"/>
    <property type="molecule type" value="Genomic_DNA"/>
</dbReference>
<feature type="signal peptide" evidence="1">
    <location>
        <begin position="1"/>
        <end position="19"/>
    </location>
</feature>
<reference evidence="2 3" key="1">
    <citation type="submission" date="2023-11" db="EMBL/GenBank/DDBJ databases">
        <title>A Novel Polar Bacteriovorax (B. antarcticus) Isolated from the Biocrust in Antarctica.</title>
        <authorList>
            <person name="Mun W."/>
            <person name="Choi S.Y."/>
            <person name="Mitchell R.J."/>
        </authorList>
    </citation>
    <scope>NUCLEOTIDE SEQUENCE [LARGE SCALE GENOMIC DNA]</scope>
    <source>
        <strain evidence="2 3">PP10</strain>
    </source>
</reference>
<organism evidence="2 3">
    <name type="scientific">Bacteriovorax antarcticus</name>
    <dbReference type="NCBI Taxonomy" id="3088717"/>
    <lineage>
        <taxon>Bacteria</taxon>
        <taxon>Pseudomonadati</taxon>
        <taxon>Bdellovibrionota</taxon>
        <taxon>Bacteriovoracia</taxon>
        <taxon>Bacteriovoracales</taxon>
        <taxon>Bacteriovoracaceae</taxon>
        <taxon>Bacteriovorax</taxon>
    </lineage>
</organism>
<evidence type="ECO:0000313" key="2">
    <source>
        <dbReference type="EMBL" id="MEA9355349.1"/>
    </source>
</evidence>
<dbReference type="RefSeq" id="WP_323574852.1">
    <property type="nucleotide sequence ID" value="NZ_JAYGJQ010000001.1"/>
</dbReference>
<name>A0ABU5VSM5_9BACT</name>
<comment type="caution">
    <text evidence="2">The sequence shown here is derived from an EMBL/GenBank/DDBJ whole genome shotgun (WGS) entry which is preliminary data.</text>
</comment>
<gene>
    <name evidence="2" type="ORF">SHI21_04015</name>
</gene>
<evidence type="ECO:0000256" key="1">
    <source>
        <dbReference type="SAM" id="SignalP"/>
    </source>
</evidence>
<feature type="chain" id="PRO_5046197367" evidence="1">
    <location>
        <begin position="20"/>
        <end position="133"/>
    </location>
</feature>
<dbReference type="Proteomes" id="UP001302274">
    <property type="component" value="Unassembled WGS sequence"/>
</dbReference>
<keyword evidence="1" id="KW-0732">Signal</keyword>
<proteinExistence type="predicted"/>
<protein>
    <submittedName>
        <fullName evidence="2">Uncharacterized protein</fullName>
    </submittedName>
</protein>
<sequence>MKKTLTVLGFLLFTTNVWAYTFTCITSQENLNGLAFEVFQGGRGESSLDIHEVNFSNGQLISDLGNIKQSNRVTETAVNHQFIFEADDVSFALNYLAVTGQPTIGRITKLPSTISTSTTRLNCFIGTLRDLIP</sequence>